<dbReference type="GO" id="GO:0018741">
    <property type="term" value="F:linear primary-alkylsulfatase activity"/>
    <property type="evidence" value="ECO:0007669"/>
    <property type="project" value="UniProtKB-EC"/>
</dbReference>
<evidence type="ECO:0000256" key="4">
    <source>
        <dbReference type="ARBA" id="ARBA00022833"/>
    </source>
</evidence>
<dbReference type="InterPro" id="IPR038536">
    <property type="entry name" value="Alkyl/aryl-sulf_dimr_sf"/>
</dbReference>
<dbReference type="EC" id="3.1.6.21" evidence="6"/>
<keyword evidence="11" id="KW-1185">Reference proteome</keyword>
<dbReference type="InterPro" id="IPR029228">
    <property type="entry name" value="Alkyl_sulf_dimr"/>
</dbReference>
<evidence type="ECO:0000256" key="8">
    <source>
        <dbReference type="ARBA" id="ARBA00075789"/>
    </source>
</evidence>
<dbReference type="PANTHER" id="PTHR43223:SF1">
    <property type="entry name" value="ALKYL_ARYL-SULFATASE BDS1"/>
    <property type="match status" value="1"/>
</dbReference>
<dbReference type="PANTHER" id="PTHR43223">
    <property type="entry name" value="ALKYL/ARYL-SULFATASE"/>
    <property type="match status" value="1"/>
</dbReference>
<keyword evidence="2" id="KW-0479">Metal-binding</keyword>
<dbReference type="FunFam" id="1.25.40.880:FF:000001">
    <property type="entry name" value="SDS hydrolase SdsA1"/>
    <property type="match status" value="1"/>
</dbReference>
<feature type="domain" description="Metallo-beta-lactamase" evidence="9">
    <location>
        <begin position="85"/>
        <end position="304"/>
    </location>
</feature>
<dbReference type="InterPro" id="IPR036866">
    <property type="entry name" value="RibonucZ/Hydroxyglut_hydro"/>
</dbReference>
<dbReference type="SUPFAM" id="SSF56281">
    <property type="entry name" value="Metallo-hydrolase/oxidoreductase"/>
    <property type="match status" value="1"/>
</dbReference>
<dbReference type="Pfam" id="PF00753">
    <property type="entry name" value="Lactamase_B"/>
    <property type="match status" value="1"/>
</dbReference>
<organism evidence="10 11">
    <name type="scientific">Yinghuangia soli</name>
    <dbReference type="NCBI Taxonomy" id="2908204"/>
    <lineage>
        <taxon>Bacteria</taxon>
        <taxon>Bacillati</taxon>
        <taxon>Actinomycetota</taxon>
        <taxon>Actinomycetes</taxon>
        <taxon>Kitasatosporales</taxon>
        <taxon>Streptomycetaceae</taxon>
        <taxon>Yinghuangia</taxon>
    </lineage>
</organism>
<dbReference type="Gene3D" id="1.25.40.880">
    <property type="entry name" value="Alkyl sulfatase, dimerisation domain"/>
    <property type="match status" value="1"/>
</dbReference>
<evidence type="ECO:0000256" key="3">
    <source>
        <dbReference type="ARBA" id="ARBA00022801"/>
    </source>
</evidence>
<protein>
    <recommendedName>
        <fullName evidence="7">Linear primary-alkylsulfatase</fullName>
        <ecNumber evidence="6">3.1.6.21</ecNumber>
    </recommendedName>
    <alternativeName>
        <fullName evidence="8">Type III linear primary-alkylsulfatase</fullName>
    </alternativeName>
</protein>
<dbReference type="InterPro" id="IPR001279">
    <property type="entry name" value="Metallo-B-lactamas"/>
</dbReference>
<dbReference type="SUPFAM" id="SSF55718">
    <property type="entry name" value="SCP-like"/>
    <property type="match status" value="1"/>
</dbReference>
<dbReference type="GO" id="GO:0046983">
    <property type="term" value="F:protein dimerization activity"/>
    <property type="evidence" value="ECO:0007669"/>
    <property type="project" value="InterPro"/>
</dbReference>
<dbReference type="InterPro" id="IPR052195">
    <property type="entry name" value="Bact_Alkyl/Aryl-Sulfatase"/>
</dbReference>
<dbReference type="InterPro" id="IPR044097">
    <property type="entry name" value="Bds1/SdsA1_MBL-fold"/>
</dbReference>
<evidence type="ECO:0000256" key="5">
    <source>
        <dbReference type="ARBA" id="ARBA00033751"/>
    </source>
</evidence>
<comment type="cofactor">
    <cofactor evidence="1">
        <name>Zn(2+)</name>
        <dbReference type="ChEBI" id="CHEBI:29105"/>
    </cofactor>
</comment>
<accession>A0AA41U1J4</accession>
<proteinExistence type="inferred from homology"/>
<dbReference type="InterPro" id="IPR029229">
    <property type="entry name" value="Alkyl_sulf_C"/>
</dbReference>
<dbReference type="Gene3D" id="3.30.1050.10">
    <property type="entry name" value="SCP2 sterol-binding domain"/>
    <property type="match status" value="1"/>
</dbReference>
<name>A0AA41U1J4_9ACTN</name>
<dbReference type="Gene3D" id="3.60.15.30">
    <property type="entry name" value="Metallo-beta-lactamase domain"/>
    <property type="match status" value="1"/>
</dbReference>
<dbReference type="EMBL" id="JAKFHA010000018">
    <property type="protein sequence ID" value="MCF2530848.1"/>
    <property type="molecule type" value="Genomic_DNA"/>
</dbReference>
<evidence type="ECO:0000256" key="7">
    <source>
        <dbReference type="ARBA" id="ARBA00068034"/>
    </source>
</evidence>
<keyword evidence="4" id="KW-0862">Zinc</keyword>
<comment type="caution">
    <text evidence="10">The sequence shown here is derived from an EMBL/GenBank/DDBJ whole genome shotgun (WGS) entry which is preliminary data.</text>
</comment>
<dbReference type="FunFam" id="3.60.15.30:FF:000001">
    <property type="entry name" value="Alkyl/aryl-sulfatase BDS1"/>
    <property type="match status" value="1"/>
</dbReference>
<dbReference type="CDD" id="cd07710">
    <property type="entry name" value="arylsulfatase_Sdsa1-like_MBL-fold"/>
    <property type="match status" value="1"/>
</dbReference>
<comment type="similarity">
    <text evidence="5">Belongs to the metallo-beta-lactamase superfamily. Type III sulfatase family.</text>
</comment>
<dbReference type="SMART" id="SM00849">
    <property type="entry name" value="Lactamase_B"/>
    <property type="match status" value="1"/>
</dbReference>
<reference evidence="10" key="1">
    <citation type="submission" date="2022-01" db="EMBL/GenBank/DDBJ databases">
        <title>Genome-Based Taxonomic Classification of the Phylum Actinobacteria.</title>
        <authorList>
            <person name="Gao Y."/>
        </authorList>
    </citation>
    <scope>NUCLEOTIDE SEQUENCE</scope>
    <source>
        <strain evidence="10">KLBMP 8922</strain>
    </source>
</reference>
<dbReference type="GO" id="GO:0018909">
    <property type="term" value="P:dodecyl sulfate metabolic process"/>
    <property type="evidence" value="ECO:0007669"/>
    <property type="project" value="InterPro"/>
</dbReference>
<evidence type="ECO:0000313" key="10">
    <source>
        <dbReference type="EMBL" id="MCF2530848.1"/>
    </source>
</evidence>
<gene>
    <name evidence="10" type="ORF">LZ495_27035</name>
</gene>
<evidence type="ECO:0000256" key="2">
    <source>
        <dbReference type="ARBA" id="ARBA00022723"/>
    </source>
</evidence>
<dbReference type="Pfam" id="PF14864">
    <property type="entry name" value="Alkyl_sulf_C"/>
    <property type="match status" value="1"/>
</dbReference>
<evidence type="ECO:0000256" key="6">
    <source>
        <dbReference type="ARBA" id="ARBA00066568"/>
    </source>
</evidence>
<evidence type="ECO:0000259" key="9">
    <source>
        <dbReference type="SMART" id="SM00849"/>
    </source>
</evidence>
<dbReference type="Proteomes" id="UP001165378">
    <property type="component" value="Unassembled WGS sequence"/>
</dbReference>
<dbReference type="GO" id="GO:0046872">
    <property type="term" value="F:metal ion binding"/>
    <property type="evidence" value="ECO:0007669"/>
    <property type="project" value="UniProtKB-KW"/>
</dbReference>
<dbReference type="AlphaFoldDB" id="A0AA41U1J4"/>
<dbReference type="Pfam" id="PF14863">
    <property type="entry name" value="Alkyl_sulf_dimr"/>
    <property type="match status" value="1"/>
</dbReference>
<sequence length="610" mass="65695">MTTLPDFADTTDFDDADRGFVGALSPALVKAADGRVVWDNDAYAFLDADCPGTANPSLWRQAQLVAKQGLYEVAAGIYQIRGLDLSNMTVVEGDTGVIVIDPLISAETAAAALALYREHRGDRPVTGMIYTHSHADHFGGARGILPDGHPEVPILAPEGFLEHAVAENVYAGNAMSRRALYMYGAGLPKAPDGQIGAGLGMTTSTGTVTLIPPTVDITRTGQEETVDGVRIVFQLTPGTEAPAEMNFLFPDRRALCLAENCTHNMHNVLTLRGAVVRDSRIWARYLDEAIDLFADAADVAFASHHWPTWGKDRIVGLLSGQRDLYAYMHDQTLRMLNAGLTGLEIAEEIQLPPALEKSWHARGYYGSLSHNVKAVYQRYMGWFDGNPAHLWEHPPAEQAKRYVAAFGGHAETLDKARAAAESGDLRFAATLLNHAIFAGPAQADAKEARELLASVYDRLGYGAENGPWRNFYLTGATELRNGVIQSVLETANAEMTLALSVDQLLDSLAISIDGPRAWGTGLVVDFRLTDEGRTWQAELSNGVLSHRSTPDGTPTREKADAVLTLTKPQLVGLLGGQGLDGIDVQGDPKAVATLAGFATKADPNFDIVTP</sequence>
<evidence type="ECO:0000256" key="1">
    <source>
        <dbReference type="ARBA" id="ARBA00001947"/>
    </source>
</evidence>
<keyword evidence="3" id="KW-0378">Hydrolase</keyword>
<dbReference type="InterPro" id="IPR036527">
    <property type="entry name" value="SCP2_sterol-bd_dom_sf"/>
</dbReference>
<dbReference type="RefSeq" id="WP_235055502.1">
    <property type="nucleotide sequence ID" value="NZ_JAKFHA010000018.1"/>
</dbReference>
<evidence type="ECO:0000313" key="11">
    <source>
        <dbReference type="Proteomes" id="UP001165378"/>
    </source>
</evidence>